<dbReference type="Proteomes" id="UP001651158">
    <property type="component" value="Unassembled WGS sequence"/>
</dbReference>
<evidence type="ECO:0000313" key="3">
    <source>
        <dbReference type="Proteomes" id="UP001651158"/>
    </source>
</evidence>
<protein>
    <submittedName>
        <fullName evidence="2">Uncharacterized protein</fullName>
    </submittedName>
</protein>
<evidence type="ECO:0000256" key="1">
    <source>
        <dbReference type="SAM" id="MobiDB-lite"/>
    </source>
</evidence>
<keyword evidence="3" id="KW-1185">Reference proteome</keyword>
<feature type="region of interest" description="Disordered" evidence="1">
    <location>
        <begin position="1"/>
        <end position="23"/>
    </location>
</feature>
<feature type="compositionally biased region" description="Acidic residues" evidence="1">
    <location>
        <begin position="1"/>
        <end position="16"/>
    </location>
</feature>
<proteinExistence type="predicted"/>
<dbReference type="EMBL" id="JAKROA010000011">
    <property type="protein sequence ID" value="KAL5104770.1"/>
    <property type="molecule type" value="Genomic_DNA"/>
</dbReference>
<accession>A0ABR4Q5W9</accession>
<reference evidence="2 3" key="1">
    <citation type="journal article" date="2022" name="Front. Cell. Infect. Microbiol.">
        <title>The Genomes of Two Strains of Taenia crassiceps the Animal Model for the Study of Human Cysticercosis.</title>
        <authorList>
            <person name="Bobes R.J."/>
            <person name="Estrada K."/>
            <person name="Rios-Valencia D.G."/>
            <person name="Calderon-Gallegos A."/>
            <person name="de la Torre P."/>
            <person name="Carrero J.C."/>
            <person name="Sanchez-Flores A."/>
            <person name="Laclette J.P."/>
        </authorList>
    </citation>
    <scope>NUCLEOTIDE SEQUENCE [LARGE SCALE GENOMIC DNA]</scope>
    <source>
        <strain evidence="2">WFUcys</strain>
    </source>
</reference>
<name>A0ABR4Q5W9_9CEST</name>
<gene>
    <name evidence="2" type="ORF">TcWFU_009370</name>
</gene>
<comment type="caution">
    <text evidence="2">The sequence shown here is derived from an EMBL/GenBank/DDBJ whole genome shotgun (WGS) entry which is preliminary data.</text>
</comment>
<organism evidence="2 3">
    <name type="scientific">Taenia crassiceps</name>
    <dbReference type="NCBI Taxonomy" id="6207"/>
    <lineage>
        <taxon>Eukaryota</taxon>
        <taxon>Metazoa</taxon>
        <taxon>Spiralia</taxon>
        <taxon>Lophotrochozoa</taxon>
        <taxon>Platyhelminthes</taxon>
        <taxon>Cestoda</taxon>
        <taxon>Eucestoda</taxon>
        <taxon>Cyclophyllidea</taxon>
        <taxon>Taeniidae</taxon>
        <taxon>Taenia</taxon>
    </lineage>
</organism>
<sequence>MRQWCGEEEEEEEEEEVKGTVMSSERCSSTREGMLHPLFPLYSLHMPLNRYARQGAACHCLHLKTSLYSVLSLGVLSKQALLSVLRRWPLRYFVICEWLEEMLADNCSEGLQTLVTDWWPCAQRSGQSCMGWMGVETAPAQSSSRTH</sequence>
<evidence type="ECO:0000313" key="2">
    <source>
        <dbReference type="EMBL" id="KAL5104770.1"/>
    </source>
</evidence>